<keyword evidence="2" id="KW-1185">Reference proteome</keyword>
<protein>
    <submittedName>
        <fullName evidence="1">Cyclic pyranopterin phosphate synthase protein</fullName>
    </submittedName>
</protein>
<name>A0ACB7UC82_DIOAL</name>
<organism evidence="1 2">
    <name type="scientific">Dioscorea alata</name>
    <name type="common">Purple yam</name>
    <dbReference type="NCBI Taxonomy" id="55571"/>
    <lineage>
        <taxon>Eukaryota</taxon>
        <taxon>Viridiplantae</taxon>
        <taxon>Streptophyta</taxon>
        <taxon>Embryophyta</taxon>
        <taxon>Tracheophyta</taxon>
        <taxon>Spermatophyta</taxon>
        <taxon>Magnoliopsida</taxon>
        <taxon>Liliopsida</taxon>
        <taxon>Dioscoreales</taxon>
        <taxon>Dioscoreaceae</taxon>
        <taxon>Dioscorea</taxon>
    </lineage>
</organism>
<accession>A0ACB7UC82</accession>
<comment type="caution">
    <text evidence="1">The sequence shown here is derived from an EMBL/GenBank/DDBJ whole genome shotgun (WGS) entry which is preliminary data.</text>
</comment>
<evidence type="ECO:0000313" key="2">
    <source>
        <dbReference type="Proteomes" id="UP000827976"/>
    </source>
</evidence>
<sequence>MSCFQGFRRSLAFQLKELDAWKQVRQSYCCRVFRMDQQIVESREIRKPYLMGSMFLRMFSGEVSASEQMNLIKQLRERTSAPIKDVKSSLVACNWDIEAAQKDLRKRGVVLASKKSSRTAAEGLLAIAQTENKVAVIELNCETDFVARNEIFQYLASSLARLALSSKSPTQKIQTPLSFDPDYFENMEIVLDHPKFSGETTVQSAITEVAAMVGENVKLRRGFALSTSSHGVVSTYLHTCPKPGLGRIAGILTLEAKDSNASVDALHRVGSSLAMHIVAAKPLFLSKENVTSAALDSEHDILKTQAKSSGKSQMAIEKMVEGRLRKYFEEVVLLEQKFVMNDSVNIKSLLKDLSKEVGTDVEIDNFLRVEVGEGIQSLQLHQGSISPRSSGAVRKRRENLAVFMLAILLRRPRFTYFVGKRFFSNNVFDHAVAELNKEMELIFGETLPSSVMDSTSRPQESQVTTSRLDESQQSLSHVDVCGRASMVDISSKVDSKRVAVAGCRVLLGKKAFDLVAANQIAKGDVLAVAKIAGISGAKQTSNLIPLCHNIGLTHVQLDLTLNDKDYSVDIEGEATTTGKTGVEMEAMTAVTVAGLTIYDMCKAISKDISITDIHLKHKSGGKSGHWSKNS</sequence>
<evidence type="ECO:0000313" key="1">
    <source>
        <dbReference type="EMBL" id="KAH7657896.1"/>
    </source>
</evidence>
<proteinExistence type="predicted"/>
<gene>
    <name evidence="1" type="ORF">IHE45_17G050300</name>
</gene>
<dbReference type="EMBL" id="CM037027">
    <property type="protein sequence ID" value="KAH7657896.1"/>
    <property type="molecule type" value="Genomic_DNA"/>
</dbReference>
<reference evidence="2" key="1">
    <citation type="journal article" date="2022" name="Nat. Commun.">
        <title>Chromosome evolution and the genetic basis of agronomically important traits in greater yam.</title>
        <authorList>
            <person name="Bredeson J.V."/>
            <person name="Lyons J.B."/>
            <person name="Oniyinde I.O."/>
            <person name="Okereke N.R."/>
            <person name="Kolade O."/>
            <person name="Nnabue I."/>
            <person name="Nwadili C.O."/>
            <person name="Hribova E."/>
            <person name="Parker M."/>
            <person name="Nwogha J."/>
            <person name="Shu S."/>
            <person name="Carlson J."/>
            <person name="Kariba R."/>
            <person name="Muthemba S."/>
            <person name="Knop K."/>
            <person name="Barton G.J."/>
            <person name="Sherwood A.V."/>
            <person name="Lopez-Montes A."/>
            <person name="Asiedu R."/>
            <person name="Jamnadass R."/>
            <person name="Muchugi A."/>
            <person name="Goodstein D."/>
            <person name="Egesi C.N."/>
            <person name="Featherston J."/>
            <person name="Asfaw A."/>
            <person name="Simpson G.G."/>
            <person name="Dolezel J."/>
            <person name="Hendre P.S."/>
            <person name="Van Deynze A."/>
            <person name="Kumar P.L."/>
            <person name="Obidiegwu J.E."/>
            <person name="Bhattacharjee R."/>
            <person name="Rokhsar D.S."/>
        </authorList>
    </citation>
    <scope>NUCLEOTIDE SEQUENCE [LARGE SCALE GENOMIC DNA]</scope>
    <source>
        <strain evidence="2">cv. TDa95/00328</strain>
    </source>
</reference>
<dbReference type="Proteomes" id="UP000827976">
    <property type="component" value="Chromosome 17"/>
</dbReference>